<reference evidence="3" key="2">
    <citation type="submission" date="2018-07" db="EMBL/GenBank/DDBJ databases">
        <authorList>
            <person name="Quirk P.G."/>
            <person name="Krulwich T.A."/>
        </authorList>
    </citation>
    <scope>NUCLEOTIDE SEQUENCE</scope>
</reference>
<evidence type="ECO:0000313" key="3">
    <source>
        <dbReference type="EMBL" id="SSX29953.1"/>
    </source>
</evidence>
<dbReference type="EMBL" id="UFQS01001311">
    <property type="protein sequence ID" value="SSX10265.1"/>
    <property type="molecule type" value="Genomic_DNA"/>
</dbReference>
<dbReference type="AlphaFoldDB" id="A0A336KZ56"/>
<keyword evidence="1" id="KW-0732">Signal</keyword>
<evidence type="ECO:0000256" key="1">
    <source>
        <dbReference type="SAM" id="SignalP"/>
    </source>
</evidence>
<organism evidence="2">
    <name type="scientific">Culicoides sonorensis</name>
    <name type="common">Biting midge</name>
    <dbReference type="NCBI Taxonomy" id="179676"/>
    <lineage>
        <taxon>Eukaryota</taxon>
        <taxon>Metazoa</taxon>
        <taxon>Ecdysozoa</taxon>
        <taxon>Arthropoda</taxon>
        <taxon>Hexapoda</taxon>
        <taxon>Insecta</taxon>
        <taxon>Pterygota</taxon>
        <taxon>Neoptera</taxon>
        <taxon>Endopterygota</taxon>
        <taxon>Diptera</taxon>
        <taxon>Nematocera</taxon>
        <taxon>Chironomoidea</taxon>
        <taxon>Ceratopogonidae</taxon>
        <taxon>Ceratopogoninae</taxon>
        <taxon>Culicoides</taxon>
        <taxon>Monoculicoides</taxon>
    </lineage>
</organism>
<proteinExistence type="predicted"/>
<dbReference type="VEuPathDB" id="VectorBase:CSON001910"/>
<reference evidence="2" key="1">
    <citation type="submission" date="2018-04" db="EMBL/GenBank/DDBJ databases">
        <authorList>
            <person name="Go L.Y."/>
            <person name="Mitchell J.A."/>
        </authorList>
    </citation>
    <scope>NUCLEOTIDE SEQUENCE</scope>
    <source>
        <tissue evidence="2">Whole organism</tissue>
    </source>
</reference>
<accession>A0A336KZ56</accession>
<dbReference type="EMBL" id="UFQT01001311">
    <property type="protein sequence ID" value="SSX29953.1"/>
    <property type="molecule type" value="Genomic_DNA"/>
</dbReference>
<gene>
    <name evidence="2" type="primary">CSON001910</name>
</gene>
<name>A0A336KZ56_CULSO</name>
<protein>
    <submittedName>
        <fullName evidence="2">CSON001910 protein</fullName>
    </submittedName>
</protein>
<evidence type="ECO:0000313" key="2">
    <source>
        <dbReference type="EMBL" id="SSX10265.1"/>
    </source>
</evidence>
<feature type="signal peptide" evidence="1">
    <location>
        <begin position="1"/>
        <end position="21"/>
    </location>
</feature>
<sequence length="108" mass="12367">MTMSNLILWQLFVSHHSRVVSTGTNSSPQAARQSQPAQVISTVLMTCVQMIPIVSMTTDQQPTIIGIRRSKAKIRCDIWDIDIEKERDRTYEPQNKDLCYMALRAFKP</sequence>
<feature type="chain" id="PRO_5036062143" evidence="1">
    <location>
        <begin position="22"/>
        <end position="108"/>
    </location>
</feature>